<proteinExistence type="predicted"/>
<reference evidence="2" key="1">
    <citation type="submission" date="2017-06" db="EMBL/GenBank/DDBJ databases">
        <authorList>
            <person name="Varghese N."/>
            <person name="Submissions S."/>
        </authorList>
    </citation>
    <scope>NUCLEOTIDE SEQUENCE [LARGE SCALE GENOMIC DNA]</scope>
    <source>
        <strain evidence="2">DSM 15668</strain>
    </source>
</reference>
<dbReference type="RefSeq" id="WP_089322260.1">
    <property type="nucleotide sequence ID" value="NZ_FZOB01000001.1"/>
</dbReference>
<keyword evidence="2" id="KW-1185">Reference proteome</keyword>
<sequence length="124" mass="14074">MKVVSRIDGRVRIKFDNIYEQRSFVENISKIPGVINIETGKALSALVIYKSGSPADFVLRNLRETEEVVRAGREEIYHYGNAVLTHPAAKALWTVMWLGFRRGIVTFAACSLILNRYIKAAFEK</sequence>
<evidence type="ECO:0000313" key="2">
    <source>
        <dbReference type="Proteomes" id="UP000198405"/>
    </source>
</evidence>
<gene>
    <name evidence="1" type="ORF">SAMN06265340_101231</name>
</gene>
<protein>
    <submittedName>
        <fullName evidence="1">Uncharacterized protein</fullName>
    </submittedName>
</protein>
<dbReference type="AlphaFoldDB" id="A0A238XTR4"/>
<accession>A0A238XTR4</accession>
<dbReference type="Proteomes" id="UP000198405">
    <property type="component" value="Unassembled WGS sequence"/>
</dbReference>
<evidence type="ECO:0000313" key="1">
    <source>
        <dbReference type="EMBL" id="SNR61843.1"/>
    </source>
</evidence>
<organism evidence="1 2">
    <name type="scientific">Desulfurobacterium atlanticum</name>
    <dbReference type="NCBI Taxonomy" id="240169"/>
    <lineage>
        <taxon>Bacteria</taxon>
        <taxon>Pseudomonadati</taxon>
        <taxon>Aquificota</taxon>
        <taxon>Aquificia</taxon>
        <taxon>Desulfurobacteriales</taxon>
        <taxon>Desulfurobacteriaceae</taxon>
        <taxon>Desulfurobacterium</taxon>
    </lineage>
</organism>
<dbReference type="EMBL" id="FZOB01000001">
    <property type="protein sequence ID" value="SNR61843.1"/>
    <property type="molecule type" value="Genomic_DNA"/>
</dbReference>
<name>A0A238XTR4_9BACT</name>